<dbReference type="AlphaFoldDB" id="A0A5B9QY59"/>
<dbReference type="KEGG" id="rul:UC8_40860"/>
<feature type="chain" id="PRO_5022789276" description="Carboxypeptidase regulatory-like domain-containing protein" evidence="1">
    <location>
        <begin position="24"/>
        <end position="143"/>
    </location>
</feature>
<evidence type="ECO:0000313" key="3">
    <source>
        <dbReference type="Proteomes" id="UP000325286"/>
    </source>
</evidence>
<dbReference type="RefSeq" id="WP_148080429.1">
    <property type="nucleotide sequence ID" value="NZ_CP042914.1"/>
</dbReference>
<evidence type="ECO:0008006" key="4">
    <source>
        <dbReference type="Google" id="ProtNLM"/>
    </source>
</evidence>
<keyword evidence="1" id="KW-0732">Signal</keyword>
<keyword evidence="3" id="KW-1185">Reference proteome</keyword>
<dbReference type="EMBL" id="CP042914">
    <property type="protein sequence ID" value="QEG42056.1"/>
    <property type="molecule type" value="Genomic_DNA"/>
</dbReference>
<evidence type="ECO:0000313" key="2">
    <source>
        <dbReference type="EMBL" id="QEG42056.1"/>
    </source>
</evidence>
<dbReference type="PROSITE" id="PS51257">
    <property type="entry name" value="PROKAR_LIPOPROTEIN"/>
    <property type="match status" value="1"/>
</dbReference>
<dbReference type="Proteomes" id="UP000325286">
    <property type="component" value="Chromosome"/>
</dbReference>
<organism evidence="2 3">
    <name type="scientific">Roseimaritima ulvae</name>
    <dbReference type="NCBI Taxonomy" id="980254"/>
    <lineage>
        <taxon>Bacteria</taxon>
        <taxon>Pseudomonadati</taxon>
        <taxon>Planctomycetota</taxon>
        <taxon>Planctomycetia</taxon>
        <taxon>Pirellulales</taxon>
        <taxon>Pirellulaceae</taxon>
        <taxon>Roseimaritima</taxon>
    </lineage>
</organism>
<accession>A0A5B9QY59</accession>
<feature type="signal peptide" evidence="1">
    <location>
        <begin position="1"/>
        <end position="23"/>
    </location>
</feature>
<evidence type="ECO:0000256" key="1">
    <source>
        <dbReference type="SAM" id="SignalP"/>
    </source>
</evidence>
<protein>
    <recommendedName>
        <fullName evidence="4">Carboxypeptidase regulatory-like domain-containing protein</fullName>
    </recommendedName>
</protein>
<proteinExistence type="predicted"/>
<gene>
    <name evidence="2" type="ORF">UC8_40860</name>
</gene>
<name>A0A5B9QY59_9BACT</name>
<sequence length="143" mass="14829" precursor="true">MVRSIVMLSAICCLCFSVGCSDAEPGFGGVQGTVTVDSQPAPVGTRVKFRHIDDQSSFFAIVGESGMYSYEPPVEAPLKTGEYQVGVEPVASTTTVDGTGLAVESAAAGKRKSYGKYSDPSESGLTIALTEGHANLDIDVATN</sequence>
<dbReference type="OrthoDB" id="287811at2"/>
<reference evidence="2 3" key="1">
    <citation type="submission" date="2019-08" db="EMBL/GenBank/DDBJ databases">
        <title>Deep-cultivation of Planctomycetes and their phenomic and genomic characterization uncovers novel biology.</title>
        <authorList>
            <person name="Wiegand S."/>
            <person name="Jogler M."/>
            <person name="Boedeker C."/>
            <person name="Pinto D."/>
            <person name="Vollmers J."/>
            <person name="Rivas-Marin E."/>
            <person name="Kohn T."/>
            <person name="Peeters S.H."/>
            <person name="Heuer A."/>
            <person name="Rast P."/>
            <person name="Oberbeckmann S."/>
            <person name="Bunk B."/>
            <person name="Jeske O."/>
            <person name="Meyerdierks A."/>
            <person name="Storesund J.E."/>
            <person name="Kallscheuer N."/>
            <person name="Luecker S."/>
            <person name="Lage O.M."/>
            <person name="Pohl T."/>
            <person name="Merkel B.J."/>
            <person name="Hornburger P."/>
            <person name="Mueller R.-W."/>
            <person name="Bruemmer F."/>
            <person name="Labrenz M."/>
            <person name="Spormann A.M."/>
            <person name="Op den Camp H."/>
            <person name="Overmann J."/>
            <person name="Amann R."/>
            <person name="Jetten M.S.M."/>
            <person name="Mascher T."/>
            <person name="Medema M.H."/>
            <person name="Devos D.P."/>
            <person name="Kaster A.-K."/>
            <person name="Ovreas L."/>
            <person name="Rohde M."/>
            <person name="Galperin M.Y."/>
            <person name="Jogler C."/>
        </authorList>
    </citation>
    <scope>NUCLEOTIDE SEQUENCE [LARGE SCALE GENOMIC DNA]</scope>
    <source>
        <strain evidence="2 3">UC8</strain>
    </source>
</reference>